<comment type="caution">
    <text evidence="1">The sequence shown here is derived from an EMBL/GenBank/DDBJ whole genome shotgun (WGS) entry which is preliminary data.</text>
</comment>
<reference evidence="1 2" key="1">
    <citation type="submission" date="2024-01" db="EMBL/GenBank/DDBJ databases">
        <title>The genomes of 5 underutilized Papilionoideae crops provide insights into root nodulation and disease resistanc.</title>
        <authorList>
            <person name="Jiang F."/>
        </authorList>
    </citation>
    <scope>NUCLEOTIDE SEQUENCE [LARGE SCALE GENOMIC DNA]</scope>
    <source>
        <strain evidence="1">DUOXIRENSHENG_FW03</strain>
        <tissue evidence="1">Leaves</tissue>
    </source>
</reference>
<proteinExistence type="predicted"/>
<dbReference type="Proteomes" id="UP001386955">
    <property type="component" value="Unassembled WGS sequence"/>
</dbReference>
<accession>A0AAN9RYS4</accession>
<evidence type="ECO:0000313" key="1">
    <source>
        <dbReference type="EMBL" id="KAK7385945.1"/>
    </source>
</evidence>
<gene>
    <name evidence="1" type="ORF">VNO78_31944</name>
</gene>
<keyword evidence="2" id="KW-1185">Reference proteome</keyword>
<evidence type="ECO:0000313" key="2">
    <source>
        <dbReference type="Proteomes" id="UP001386955"/>
    </source>
</evidence>
<protein>
    <submittedName>
        <fullName evidence="1">Uncharacterized protein</fullName>
    </submittedName>
</protein>
<name>A0AAN9RYS4_PSOTE</name>
<organism evidence="1 2">
    <name type="scientific">Psophocarpus tetragonolobus</name>
    <name type="common">Winged bean</name>
    <name type="synonym">Dolichos tetragonolobus</name>
    <dbReference type="NCBI Taxonomy" id="3891"/>
    <lineage>
        <taxon>Eukaryota</taxon>
        <taxon>Viridiplantae</taxon>
        <taxon>Streptophyta</taxon>
        <taxon>Embryophyta</taxon>
        <taxon>Tracheophyta</taxon>
        <taxon>Spermatophyta</taxon>
        <taxon>Magnoliopsida</taxon>
        <taxon>eudicotyledons</taxon>
        <taxon>Gunneridae</taxon>
        <taxon>Pentapetalae</taxon>
        <taxon>rosids</taxon>
        <taxon>fabids</taxon>
        <taxon>Fabales</taxon>
        <taxon>Fabaceae</taxon>
        <taxon>Papilionoideae</taxon>
        <taxon>50 kb inversion clade</taxon>
        <taxon>NPAAA clade</taxon>
        <taxon>indigoferoid/millettioid clade</taxon>
        <taxon>Phaseoleae</taxon>
        <taxon>Psophocarpus</taxon>
    </lineage>
</organism>
<sequence length="68" mass="7220">MESRGYKDCGCPNVIAGYKMQGKTGNVPGQGAGYLAIRGTVNLKLPVTAFVYKVQTPTISRKVKATVS</sequence>
<dbReference type="EMBL" id="JAYMYS010000008">
    <property type="protein sequence ID" value="KAK7385945.1"/>
    <property type="molecule type" value="Genomic_DNA"/>
</dbReference>
<dbReference type="AlphaFoldDB" id="A0AAN9RYS4"/>